<protein>
    <submittedName>
        <fullName evidence="3">DMT family transporter</fullName>
    </submittedName>
</protein>
<feature type="transmembrane region" description="Helical" evidence="1">
    <location>
        <begin position="142"/>
        <end position="162"/>
    </location>
</feature>
<comment type="caution">
    <text evidence="3">The sequence shown here is derived from an EMBL/GenBank/DDBJ whole genome shotgun (WGS) entry which is preliminary data.</text>
</comment>
<feature type="transmembrane region" description="Helical" evidence="1">
    <location>
        <begin position="21"/>
        <end position="40"/>
    </location>
</feature>
<feature type="transmembrane region" description="Helical" evidence="1">
    <location>
        <begin position="116"/>
        <end position="135"/>
    </location>
</feature>
<dbReference type="PANTHER" id="PTHR22911:SF103">
    <property type="entry name" value="BLR2811 PROTEIN"/>
    <property type="match status" value="1"/>
</dbReference>
<dbReference type="InterPro" id="IPR037185">
    <property type="entry name" value="EmrE-like"/>
</dbReference>
<reference evidence="3" key="1">
    <citation type="submission" date="2020-03" db="EMBL/GenBank/DDBJ databases">
        <title>Roseovarius gahaiensis sp. nov., isolated from Gahai Saline Lake, China.</title>
        <authorList>
            <person name="Sun X."/>
        </authorList>
    </citation>
    <scope>NUCLEOTIDE SEQUENCE</scope>
    <source>
        <strain evidence="3">GH877</strain>
    </source>
</reference>
<proteinExistence type="predicted"/>
<feature type="transmembrane region" description="Helical" evidence="1">
    <location>
        <begin position="280"/>
        <end position="299"/>
    </location>
</feature>
<feature type="transmembrane region" description="Helical" evidence="1">
    <location>
        <begin position="196"/>
        <end position="217"/>
    </location>
</feature>
<dbReference type="GO" id="GO:0016020">
    <property type="term" value="C:membrane"/>
    <property type="evidence" value="ECO:0007669"/>
    <property type="project" value="InterPro"/>
</dbReference>
<dbReference type="PANTHER" id="PTHR22911">
    <property type="entry name" value="ACYL-MALONYL CONDENSING ENZYME-RELATED"/>
    <property type="match status" value="1"/>
</dbReference>
<dbReference type="Pfam" id="PF00892">
    <property type="entry name" value="EamA"/>
    <property type="match status" value="2"/>
</dbReference>
<dbReference type="InterPro" id="IPR000620">
    <property type="entry name" value="EamA_dom"/>
</dbReference>
<dbReference type="EMBL" id="JAAORB010000008">
    <property type="protein sequence ID" value="NHQ74166.1"/>
    <property type="molecule type" value="Genomic_DNA"/>
</dbReference>
<feature type="transmembrane region" description="Helical" evidence="1">
    <location>
        <begin position="255"/>
        <end position="274"/>
    </location>
</feature>
<feature type="domain" description="EamA" evidence="2">
    <location>
        <begin position="167"/>
        <end position="296"/>
    </location>
</feature>
<gene>
    <name evidence="3" type="ORF">HAT86_06760</name>
</gene>
<feature type="transmembrane region" description="Helical" evidence="1">
    <location>
        <begin position="168"/>
        <end position="189"/>
    </location>
</feature>
<dbReference type="RefSeq" id="WP_167194815.1">
    <property type="nucleotide sequence ID" value="NZ_JAAORB010000008.1"/>
</dbReference>
<feature type="transmembrane region" description="Helical" evidence="1">
    <location>
        <begin position="90"/>
        <end position="110"/>
    </location>
</feature>
<evidence type="ECO:0000259" key="2">
    <source>
        <dbReference type="Pfam" id="PF00892"/>
    </source>
</evidence>
<feature type="transmembrane region" description="Helical" evidence="1">
    <location>
        <begin position="223"/>
        <end position="243"/>
    </location>
</feature>
<evidence type="ECO:0000313" key="4">
    <source>
        <dbReference type="Proteomes" id="UP000639775"/>
    </source>
</evidence>
<feature type="domain" description="EamA" evidence="2">
    <location>
        <begin position="29"/>
        <end position="158"/>
    </location>
</feature>
<accession>A0A967BDP5</accession>
<sequence>MPDPQRLQTPSHTGPGRPIPAAVPLWVTLLTVVTAMFSIVTGDTAGKALSASGAHPFFVAWARFAMAALVLLPFSGLRRAELAQLFDWRILMRGALIAGVISSILTALRYAPMADVFGAFFIGPIISFILAAWLLGERITPLRCVLLGLGFSGVLLVVKPGFGAGPGMGFALLAGVFFGSFLVTTRWLAGSFRPRFLVISQLLAGSLLLAPLAFVVGAPAMTAWLWLLFAISAFGSALGNLLLAVANRHAPASVIAPLIYTQLLAATFLGWLAFGDWPDALSLTGLAVILASGILSLRLSRR</sequence>
<keyword evidence="1" id="KW-0812">Transmembrane</keyword>
<keyword evidence="4" id="KW-1185">Reference proteome</keyword>
<dbReference type="SUPFAM" id="SSF103481">
    <property type="entry name" value="Multidrug resistance efflux transporter EmrE"/>
    <property type="match status" value="2"/>
</dbReference>
<evidence type="ECO:0000256" key="1">
    <source>
        <dbReference type="SAM" id="Phobius"/>
    </source>
</evidence>
<name>A0A967BDP5_9RHOB</name>
<dbReference type="Proteomes" id="UP000639775">
    <property type="component" value="Unassembled WGS sequence"/>
</dbReference>
<keyword evidence="1" id="KW-1133">Transmembrane helix</keyword>
<keyword evidence="1" id="KW-0472">Membrane</keyword>
<evidence type="ECO:0000313" key="3">
    <source>
        <dbReference type="EMBL" id="NHQ74166.1"/>
    </source>
</evidence>
<organism evidence="3 4">
    <name type="scientific">Roseovarius gahaiensis</name>
    <dbReference type="NCBI Taxonomy" id="2716691"/>
    <lineage>
        <taxon>Bacteria</taxon>
        <taxon>Pseudomonadati</taxon>
        <taxon>Pseudomonadota</taxon>
        <taxon>Alphaproteobacteria</taxon>
        <taxon>Rhodobacterales</taxon>
        <taxon>Roseobacteraceae</taxon>
        <taxon>Roseovarius</taxon>
    </lineage>
</organism>
<feature type="transmembrane region" description="Helical" evidence="1">
    <location>
        <begin position="60"/>
        <end position="78"/>
    </location>
</feature>
<dbReference type="AlphaFoldDB" id="A0A967BDP5"/>